<dbReference type="InterPro" id="IPR036864">
    <property type="entry name" value="Zn2-C6_fun-type_DNA-bd_sf"/>
</dbReference>
<dbReference type="PROSITE" id="PS00463">
    <property type="entry name" value="ZN2_CY6_FUNGAL_1"/>
    <property type="match status" value="1"/>
</dbReference>
<organism evidence="4 5">
    <name type="scientific">Oculimacula yallundae</name>
    <dbReference type="NCBI Taxonomy" id="86028"/>
    <lineage>
        <taxon>Eukaryota</taxon>
        <taxon>Fungi</taxon>
        <taxon>Dikarya</taxon>
        <taxon>Ascomycota</taxon>
        <taxon>Pezizomycotina</taxon>
        <taxon>Leotiomycetes</taxon>
        <taxon>Helotiales</taxon>
        <taxon>Ploettnerulaceae</taxon>
        <taxon>Oculimacula</taxon>
    </lineage>
</organism>
<comment type="caution">
    <text evidence="4">The sequence shown here is derived from an EMBL/GenBank/DDBJ whole genome shotgun (WGS) entry which is preliminary data.</text>
</comment>
<dbReference type="EMBL" id="JAZHXI010000012">
    <property type="protein sequence ID" value="KAL2065964.1"/>
    <property type="molecule type" value="Genomic_DNA"/>
</dbReference>
<evidence type="ECO:0000313" key="5">
    <source>
        <dbReference type="Proteomes" id="UP001595075"/>
    </source>
</evidence>
<feature type="region of interest" description="Disordered" evidence="2">
    <location>
        <begin position="508"/>
        <end position="528"/>
    </location>
</feature>
<feature type="domain" description="Zn(2)-C6 fungal-type" evidence="3">
    <location>
        <begin position="34"/>
        <end position="68"/>
    </location>
</feature>
<dbReference type="SUPFAM" id="SSF57701">
    <property type="entry name" value="Zn2/Cys6 DNA-binding domain"/>
    <property type="match status" value="1"/>
</dbReference>
<feature type="compositionally biased region" description="Polar residues" evidence="2">
    <location>
        <begin position="280"/>
        <end position="295"/>
    </location>
</feature>
<dbReference type="PROSITE" id="PS50048">
    <property type="entry name" value="ZN2_CY6_FUNGAL_2"/>
    <property type="match status" value="1"/>
</dbReference>
<feature type="compositionally biased region" description="Polar residues" evidence="2">
    <location>
        <begin position="102"/>
        <end position="118"/>
    </location>
</feature>
<keyword evidence="5" id="KW-1185">Reference proteome</keyword>
<proteinExistence type="predicted"/>
<dbReference type="CDD" id="cd00067">
    <property type="entry name" value="GAL4"/>
    <property type="match status" value="1"/>
</dbReference>
<gene>
    <name evidence="4" type="ORF">VTL71DRAFT_3634</name>
</gene>
<dbReference type="Pfam" id="PF00172">
    <property type="entry name" value="Zn_clus"/>
    <property type="match status" value="1"/>
</dbReference>
<name>A0ABR4C7Q5_9HELO</name>
<evidence type="ECO:0000313" key="4">
    <source>
        <dbReference type="EMBL" id="KAL2065964.1"/>
    </source>
</evidence>
<keyword evidence="1" id="KW-0539">Nucleus</keyword>
<sequence length="565" mass="62140">MMSLDTISDDDGSSVAINANEETTSPVQKSTRLACNRCHSHKLRCPKRPNTTSEDCERCIRANAKCDYSVPLRLGRPRFLGRGSDSSSSKTIPAASEEGENMNPTSTNNASITSVYSTRSKRSRTSGPHDRRDPEVCASNSQNWPVPTKGKSSALNRKHQETEFEVADTGAPMPWRSTDDACNADTDMTINGWETFRPMDNELHKGLYDSSEFLQENFEIPRNLGVLPDFPSWSVLGMNSAPAVSDDFINAVPLVSPSLVPDNFDGILWPFPQDYLLSSNSSRSLETPRGSSNSPSDERSGENTYTLEECIQELSNLHITLHQCFMSSTTTQEKQRSRVVNVHMSAVTGTAFQASDIQADTIFQIAQTFIDILKQLAKHAPAADVKQQWLFPLPYAGSSSGQGSPSDPTSAEHFNATFFLLLTCYLQLLNICNLFVADLCVSLQSVNGISAHQAVRSLPSLRLGQFVPAASSELHILLLVQTVQHLLDRVDKGIVTCFPVAFTMNANQSNGEPGASSQQGQDDDQSRRIHKVTNQFTLREIKMRGEDLHAAVTRVTDLLKGSTLF</sequence>
<feature type="region of interest" description="Disordered" evidence="2">
    <location>
        <begin position="77"/>
        <end position="157"/>
    </location>
</feature>
<dbReference type="Gene3D" id="4.10.240.10">
    <property type="entry name" value="Zn(2)-C6 fungal-type DNA-binding domain"/>
    <property type="match status" value="1"/>
</dbReference>
<protein>
    <recommendedName>
        <fullName evidence="3">Zn(2)-C6 fungal-type domain-containing protein</fullName>
    </recommendedName>
</protein>
<feature type="compositionally biased region" description="Polar residues" evidence="2">
    <location>
        <begin position="15"/>
        <end position="31"/>
    </location>
</feature>
<dbReference type="Proteomes" id="UP001595075">
    <property type="component" value="Unassembled WGS sequence"/>
</dbReference>
<evidence type="ECO:0000259" key="3">
    <source>
        <dbReference type="PROSITE" id="PS50048"/>
    </source>
</evidence>
<accession>A0ABR4C7Q5</accession>
<dbReference type="SMART" id="SM00066">
    <property type="entry name" value="GAL4"/>
    <property type="match status" value="1"/>
</dbReference>
<feature type="region of interest" description="Disordered" evidence="2">
    <location>
        <begin position="280"/>
        <end position="304"/>
    </location>
</feature>
<feature type="region of interest" description="Disordered" evidence="2">
    <location>
        <begin position="1"/>
        <end position="31"/>
    </location>
</feature>
<evidence type="ECO:0000256" key="2">
    <source>
        <dbReference type="SAM" id="MobiDB-lite"/>
    </source>
</evidence>
<feature type="compositionally biased region" description="Polar residues" evidence="2">
    <location>
        <begin position="138"/>
        <end position="155"/>
    </location>
</feature>
<dbReference type="InterPro" id="IPR001138">
    <property type="entry name" value="Zn2Cys6_DnaBD"/>
</dbReference>
<reference evidence="4 5" key="1">
    <citation type="journal article" date="2024" name="Commun. Biol.">
        <title>Comparative genomic analysis of thermophilic fungi reveals convergent evolutionary adaptations and gene losses.</title>
        <authorList>
            <person name="Steindorff A.S."/>
            <person name="Aguilar-Pontes M.V."/>
            <person name="Robinson A.J."/>
            <person name="Andreopoulos B."/>
            <person name="LaButti K."/>
            <person name="Kuo A."/>
            <person name="Mondo S."/>
            <person name="Riley R."/>
            <person name="Otillar R."/>
            <person name="Haridas S."/>
            <person name="Lipzen A."/>
            <person name="Grimwood J."/>
            <person name="Schmutz J."/>
            <person name="Clum A."/>
            <person name="Reid I.D."/>
            <person name="Moisan M.C."/>
            <person name="Butler G."/>
            <person name="Nguyen T.T.M."/>
            <person name="Dewar K."/>
            <person name="Conant G."/>
            <person name="Drula E."/>
            <person name="Henrissat B."/>
            <person name="Hansel C."/>
            <person name="Singer S."/>
            <person name="Hutchinson M.I."/>
            <person name="de Vries R.P."/>
            <person name="Natvig D.O."/>
            <person name="Powell A.J."/>
            <person name="Tsang A."/>
            <person name="Grigoriev I.V."/>
        </authorList>
    </citation>
    <scope>NUCLEOTIDE SEQUENCE [LARGE SCALE GENOMIC DNA]</scope>
    <source>
        <strain evidence="4 5">CBS 494.80</strain>
    </source>
</reference>
<evidence type="ECO:0000256" key="1">
    <source>
        <dbReference type="ARBA" id="ARBA00023242"/>
    </source>
</evidence>